<evidence type="ECO:0000313" key="8">
    <source>
        <dbReference type="Proteomes" id="UP000030121"/>
    </source>
</evidence>
<comment type="subcellular location">
    <subcellularLocation>
        <location evidence="1">Cell membrane</location>
        <topology evidence="1">Multi-pass membrane protein</topology>
    </subcellularLocation>
</comment>
<sequence>MKRSEESTFIALLALTLISSMVTLKNSESNTTIYALLLILWAVKFILVAFNFMELKKANLFWKVTLGFVLTLILTIILLLL</sequence>
<keyword evidence="3 6" id="KW-0812">Transmembrane</keyword>
<dbReference type="InterPro" id="IPR005171">
    <property type="entry name" value="Cyt_c_oxidase_su4_prok"/>
</dbReference>
<evidence type="ECO:0000256" key="4">
    <source>
        <dbReference type="ARBA" id="ARBA00022989"/>
    </source>
</evidence>
<keyword evidence="2" id="KW-1003">Cell membrane</keyword>
<reference evidence="7 8" key="1">
    <citation type="submission" date="2013-09" db="EMBL/GenBank/DDBJ databases">
        <authorList>
            <person name="Zeng Z."/>
            <person name="Chen C."/>
        </authorList>
    </citation>
    <scope>NUCLEOTIDE SEQUENCE [LARGE SCALE GENOMIC DNA]</scope>
    <source>
        <strain evidence="7 8">GH29-5</strain>
    </source>
</reference>
<keyword evidence="5 6" id="KW-0472">Membrane</keyword>
<comment type="caution">
    <text evidence="7">The sequence shown here is derived from an EMBL/GenBank/DDBJ whole genome shotgun (WGS) entry which is preliminary data.</text>
</comment>
<dbReference type="eggNOG" id="ENOG5030QGW">
    <property type="taxonomic scope" value="Bacteria"/>
</dbReference>
<feature type="transmembrane region" description="Helical" evidence="6">
    <location>
        <begin position="60"/>
        <end position="80"/>
    </location>
</feature>
<dbReference type="AlphaFoldDB" id="A0A0A2MDT6"/>
<evidence type="ECO:0000256" key="1">
    <source>
        <dbReference type="ARBA" id="ARBA00004651"/>
    </source>
</evidence>
<evidence type="ECO:0000313" key="7">
    <source>
        <dbReference type="EMBL" id="KGO89603.1"/>
    </source>
</evidence>
<feature type="transmembrane region" description="Helical" evidence="6">
    <location>
        <begin position="34"/>
        <end position="53"/>
    </location>
</feature>
<dbReference type="Pfam" id="PF03626">
    <property type="entry name" value="COX4_pro"/>
    <property type="match status" value="1"/>
</dbReference>
<dbReference type="RefSeq" id="WP_026979400.1">
    <property type="nucleotide sequence ID" value="NZ_AUCZ01000003.1"/>
</dbReference>
<keyword evidence="4 6" id="KW-1133">Transmembrane helix</keyword>
<evidence type="ECO:0000256" key="6">
    <source>
        <dbReference type="SAM" id="Phobius"/>
    </source>
</evidence>
<dbReference type="Proteomes" id="UP000030121">
    <property type="component" value="Unassembled WGS sequence"/>
</dbReference>
<proteinExistence type="predicted"/>
<gene>
    <name evidence="7" type="ORF">Q764_07485</name>
</gene>
<evidence type="ECO:0000256" key="3">
    <source>
        <dbReference type="ARBA" id="ARBA00022692"/>
    </source>
</evidence>
<evidence type="ECO:0000256" key="5">
    <source>
        <dbReference type="ARBA" id="ARBA00023136"/>
    </source>
</evidence>
<dbReference type="EMBL" id="JRLW01000008">
    <property type="protein sequence ID" value="KGO89603.1"/>
    <property type="molecule type" value="Genomic_DNA"/>
</dbReference>
<dbReference type="STRING" id="1121899.GCA_000430025_00618"/>
<protein>
    <recommendedName>
        <fullName evidence="9">Cytochrome C oxidase subunit IV</fullName>
    </recommendedName>
</protein>
<accession>A0A0A2MDT6</accession>
<evidence type="ECO:0000256" key="2">
    <source>
        <dbReference type="ARBA" id="ARBA00022475"/>
    </source>
</evidence>
<dbReference type="GO" id="GO:0005886">
    <property type="term" value="C:plasma membrane"/>
    <property type="evidence" value="ECO:0007669"/>
    <property type="project" value="UniProtKB-SubCell"/>
</dbReference>
<name>A0A0A2MDT6_9FLAO</name>
<evidence type="ECO:0008006" key="9">
    <source>
        <dbReference type="Google" id="ProtNLM"/>
    </source>
</evidence>
<organism evidence="7 8">
    <name type="scientific">Flavobacterium suncheonense GH29-5 = DSM 17707</name>
    <dbReference type="NCBI Taxonomy" id="1121899"/>
    <lineage>
        <taxon>Bacteria</taxon>
        <taxon>Pseudomonadati</taxon>
        <taxon>Bacteroidota</taxon>
        <taxon>Flavobacteriia</taxon>
        <taxon>Flavobacteriales</taxon>
        <taxon>Flavobacteriaceae</taxon>
        <taxon>Flavobacterium</taxon>
    </lineage>
</organism>
<keyword evidence="8" id="KW-1185">Reference proteome</keyword>
<dbReference type="OrthoDB" id="681046at2"/>